<sequence length="434" mass="48570">MMLRHCSPRASFRRFVGFMVVMVAGVASAGTLLDYPRSTGRDTTIAVPQTAFHDWQAAESEAATLVEAWKTEPVTLPWTRLQLARYIKHKAMPTRGARGLALMHVAMYDGHQLAIARKLDAKLVVSAAAARVLGYQFTAEERAFDRIAYSVAAQLSGTTRETLPPAALDALRLGYGVGEKVVARAETDGAQRGWNGSRLQWYGDDRYYGPGSWEPTPPYFYYPPDEPFAPGWKTWVLKRADQFRPTPPPFGSERYLKDVQEVVAIHTSRTDEQLRIAKFWVDGHGSVTPPGHWNQIAMDEVKKARLDDATTARLFAEINIAMADTFIAVWDTKYHYWTMRPITAAKKLLGQELKLPILTPPFPSYVSGHAGFSGAAARILGNYFPQEAERLDTMAEEAAASRLYGGIHFRHDNEDGLALGRKIADEVLRWRESR</sequence>
<dbReference type="SUPFAM" id="SSF48317">
    <property type="entry name" value="Acid phosphatase/Vanadium-dependent haloperoxidase"/>
    <property type="match status" value="1"/>
</dbReference>
<name>A0ABY6BL64_9GAMM</name>
<accession>A0ABY6BL64</accession>
<evidence type="ECO:0000313" key="2">
    <source>
        <dbReference type="EMBL" id="UXI70605.1"/>
    </source>
</evidence>
<keyword evidence="3" id="KW-1185">Reference proteome</keyword>
<feature type="domain" description="Phosphatidic acid phosphatase type 2/haloperoxidase" evidence="1">
    <location>
        <begin position="333"/>
        <end position="430"/>
    </location>
</feature>
<dbReference type="Pfam" id="PF01569">
    <property type="entry name" value="PAP2"/>
    <property type="match status" value="1"/>
</dbReference>
<proteinExistence type="predicted"/>
<dbReference type="InterPro" id="IPR052559">
    <property type="entry name" value="V-haloperoxidase"/>
</dbReference>
<gene>
    <name evidence="2" type="ORF">N4264_00600</name>
</gene>
<reference evidence="2" key="1">
    <citation type="submission" date="2022-09" db="EMBL/GenBank/DDBJ databases">
        <title>Tahibacter sp. nov., isolated from a fresh water.</title>
        <authorList>
            <person name="Baek J.H."/>
            <person name="Lee J.K."/>
            <person name="Kim J.M."/>
            <person name="Jeon C.O."/>
        </authorList>
    </citation>
    <scope>NUCLEOTIDE SEQUENCE</scope>
    <source>
        <strain evidence="2">W38</strain>
    </source>
</reference>
<dbReference type="CDD" id="cd03398">
    <property type="entry name" value="PAP2_haloperoxidase"/>
    <property type="match status" value="1"/>
</dbReference>
<dbReference type="PANTHER" id="PTHR34599">
    <property type="entry name" value="PEROXIDASE-RELATED"/>
    <property type="match status" value="1"/>
</dbReference>
<dbReference type="PANTHER" id="PTHR34599:SF1">
    <property type="entry name" value="PHOSPHATIDIC ACID PHOSPHATASE TYPE 2_HALOPEROXIDASE DOMAIN-CONTAINING PROTEIN"/>
    <property type="match status" value="1"/>
</dbReference>
<dbReference type="Proteomes" id="UP001064632">
    <property type="component" value="Chromosome"/>
</dbReference>
<dbReference type="RefSeq" id="WP_261697552.1">
    <property type="nucleotide sequence ID" value="NZ_CP104694.1"/>
</dbReference>
<dbReference type="InterPro" id="IPR000326">
    <property type="entry name" value="PAP2/HPO"/>
</dbReference>
<dbReference type="Gene3D" id="1.10.606.20">
    <property type="match status" value="1"/>
</dbReference>
<evidence type="ECO:0000313" key="3">
    <source>
        <dbReference type="Proteomes" id="UP001064632"/>
    </source>
</evidence>
<dbReference type="EMBL" id="CP104694">
    <property type="protein sequence ID" value="UXI70605.1"/>
    <property type="molecule type" value="Genomic_DNA"/>
</dbReference>
<protein>
    <submittedName>
        <fullName evidence="2">Vanadium-dependent haloperoxidase</fullName>
    </submittedName>
</protein>
<evidence type="ECO:0000259" key="1">
    <source>
        <dbReference type="Pfam" id="PF01569"/>
    </source>
</evidence>
<dbReference type="InterPro" id="IPR036938">
    <property type="entry name" value="PAP2/HPO_sf"/>
</dbReference>
<organism evidence="2 3">
    <name type="scientific">Tahibacter amnicola</name>
    <dbReference type="NCBI Taxonomy" id="2976241"/>
    <lineage>
        <taxon>Bacteria</taxon>
        <taxon>Pseudomonadati</taxon>
        <taxon>Pseudomonadota</taxon>
        <taxon>Gammaproteobacteria</taxon>
        <taxon>Lysobacterales</taxon>
        <taxon>Rhodanobacteraceae</taxon>
        <taxon>Tahibacter</taxon>
    </lineage>
</organism>